<protein>
    <submittedName>
        <fullName evidence="2">Uncharacterized protein</fullName>
    </submittedName>
</protein>
<accession>A0A1R1PF63</accession>
<dbReference type="InterPro" id="IPR021109">
    <property type="entry name" value="Peptidase_aspartic_dom_sf"/>
</dbReference>
<organism evidence="2 3">
    <name type="scientific">Zancudomyces culisetae</name>
    <name type="common">Gut fungus</name>
    <name type="synonym">Smittium culisetae</name>
    <dbReference type="NCBI Taxonomy" id="1213189"/>
    <lineage>
        <taxon>Eukaryota</taxon>
        <taxon>Fungi</taxon>
        <taxon>Fungi incertae sedis</taxon>
        <taxon>Zoopagomycota</taxon>
        <taxon>Kickxellomycotina</taxon>
        <taxon>Harpellomycetes</taxon>
        <taxon>Harpellales</taxon>
        <taxon>Legeriomycetaceae</taxon>
        <taxon>Zancudomyces</taxon>
    </lineage>
</organism>
<reference evidence="3" key="1">
    <citation type="submission" date="2017-01" db="EMBL/GenBank/DDBJ databases">
        <authorList>
            <person name="Wang Y."/>
            <person name="White M."/>
            <person name="Kvist S."/>
            <person name="Moncalvo J.-M."/>
        </authorList>
    </citation>
    <scope>NUCLEOTIDE SEQUENCE [LARGE SCALE GENOMIC DNA]</scope>
    <source>
        <strain evidence="3">COL-18-3</strain>
    </source>
</reference>
<keyword evidence="3" id="KW-1185">Reference proteome</keyword>
<evidence type="ECO:0000256" key="1">
    <source>
        <dbReference type="SAM" id="MobiDB-lite"/>
    </source>
</evidence>
<feature type="region of interest" description="Disordered" evidence="1">
    <location>
        <begin position="148"/>
        <end position="175"/>
    </location>
</feature>
<feature type="region of interest" description="Disordered" evidence="1">
    <location>
        <begin position="190"/>
        <end position="212"/>
    </location>
</feature>
<evidence type="ECO:0000313" key="3">
    <source>
        <dbReference type="Proteomes" id="UP000188320"/>
    </source>
</evidence>
<dbReference type="Proteomes" id="UP000188320">
    <property type="component" value="Unassembled WGS sequence"/>
</dbReference>
<feature type="non-terminal residue" evidence="2">
    <location>
        <position position="1"/>
    </location>
</feature>
<comment type="caution">
    <text evidence="2">The sequence shown here is derived from an EMBL/GenBank/DDBJ whole genome shotgun (WGS) entry which is preliminary data.</text>
</comment>
<dbReference type="Gene3D" id="2.40.70.10">
    <property type="entry name" value="Acid Proteases"/>
    <property type="match status" value="1"/>
</dbReference>
<dbReference type="AlphaFoldDB" id="A0A1R1PF63"/>
<dbReference type="EMBL" id="LSSK01001503">
    <property type="protein sequence ID" value="OMH79569.1"/>
    <property type="molecule type" value="Genomic_DNA"/>
</dbReference>
<dbReference type="CDD" id="cd00303">
    <property type="entry name" value="retropepsin_like"/>
    <property type="match status" value="1"/>
</dbReference>
<feature type="region of interest" description="Disordered" evidence="1">
    <location>
        <begin position="256"/>
        <end position="279"/>
    </location>
</feature>
<evidence type="ECO:0000313" key="2">
    <source>
        <dbReference type="EMBL" id="OMH79569.1"/>
    </source>
</evidence>
<proteinExistence type="predicted"/>
<sequence>LNLPTKEAEKTIVLESVDGHQIYPGGINVKVDNAHIKSGPNHSEHLDLIPIPTNHADIIFGLPWLRKHNPSITWPDLQIHFDSDFCSTNCVDTHSIQAVFKSPDEPDLDPVEQNISQNTSTNPTILQRVLNRLSTTLLPHSAKLLESVKLDDSNTENQRFSPPPSPDLPSPAPSNSYARIEEILPVPVPAPVQSVTPEPETQSLPKPAAIENPVDNHVVKQIPEPRRPVTPVPKVPLRPELPKAILKKIEPREPVVRSRPFHKNTPVTTPEPEYSLDPDSVTFAVSESPLEYLEEFPQLPAKTTS</sequence>
<gene>
    <name evidence="2" type="ORF">AX774_g7013</name>
</gene>
<feature type="compositionally biased region" description="Polar residues" evidence="1">
    <location>
        <begin position="193"/>
        <end position="204"/>
    </location>
</feature>
<feature type="compositionally biased region" description="Pro residues" evidence="1">
    <location>
        <begin position="161"/>
        <end position="172"/>
    </location>
</feature>
<name>A0A1R1PF63_ZANCU</name>
<dbReference type="OrthoDB" id="128646at2759"/>